<dbReference type="RefSeq" id="WP_240131615.1">
    <property type="nucleotide sequence ID" value="NZ_JACSDI010000011.1"/>
</dbReference>
<sequence>MARISFSPGNLSDHLHEIIGYKAGLATSIEQMCDLLSGTSYADSILKSEIDGIAIRSEDYEDLYYQLLYKIGVTNTPRPPLFTQSLFFTNRLKEKGFDYIADIQSIYSKHYELGVEIAIKNGQSSIDPRPMIAEVMDKYDKSGAKDLLELIQMYDTHFQNSPHTSGRWEEWKDIIDLNDLFDKYQPVVSHGSFLDQRFLNFLSNNHAKLGDIHWRKFEELISECFSKSGYKVELGPGTNDDGVDIRVWKDTVQTHPEFIIQCKRYKTKIDKVTIKGLYTDVLDAQAQTGLLVTTSEFSPGARTTISARKYPIKEVNGDKVSEWLKALRTPGTGIIRV</sequence>
<evidence type="ECO:0000313" key="3">
    <source>
        <dbReference type="Proteomes" id="UP000829384"/>
    </source>
</evidence>
<gene>
    <name evidence="2" type="ORF">H9J30_14355</name>
</gene>
<dbReference type="Gene3D" id="3.40.1350.10">
    <property type="match status" value="1"/>
</dbReference>
<dbReference type="EMBL" id="JACSDI010000011">
    <property type="protein sequence ID" value="MCG9965084.1"/>
    <property type="molecule type" value="Genomic_DNA"/>
</dbReference>
<keyword evidence="2" id="KW-0378">Hydrolase</keyword>
<dbReference type="InterPro" id="IPR011856">
    <property type="entry name" value="tRNA_endonuc-like_dom_sf"/>
</dbReference>
<dbReference type="PANTHER" id="PTHR30015:SF7">
    <property type="entry name" value="TYPE IV METHYL-DIRECTED RESTRICTION ENZYME ECOKMRR"/>
    <property type="match status" value="1"/>
</dbReference>
<dbReference type="InterPro" id="IPR052906">
    <property type="entry name" value="Type_IV_Methyl-Rstrct_Enzyme"/>
</dbReference>
<keyword evidence="2" id="KW-0540">Nuclease</keyword>
<dbReference type="PANTHER" id="PTHR30015">
    <property type="entry name" value="MRR RESTRICTION SYSTEM PROTEIN"/>
    <property type="match status" value="1"/>
</dbReference>
<evidence type="ECO:0000313" key="2">
    <source>
        <dbReference type="EMBL" id="MCG9965084.1"/>
    </source>
</evidence>
<dbReference type="InterPro" id="IPR011335">
    <property type="entry name" value="Restrct_endonuc-II-like"/>
</dbReference>
<dbReference type="Pfam" id="PF04471">
    <property type="entry name" value="Mrr_cat"/>
    <property type="match status" value="1"/>
</dbReference>
<comment type="caution">
    <text evidence="2">The sequence shown here is derived from an EMBL/GenBank/DDBJ whole genome shotgun (WGS) entry which is preliminary data.</text>
</comment>
<evidence type="ECO:0000259" key="1">
    <source>
        <dbReference type="Pfam" id="PF04471"/>
    </source>
</evidence>
<proteinExistence type="predicted"/>
<organism evidence="2 3">
    <name type="scientific">Shewanella cutis</name>
    <dbReference type="NCBI Taxonomy" id="2766780"/>
    <lineage>
        <taxon>Bacteria</taxon>
        <taxon>Pseudomonadati</taxon>
        <taxon>Pseudomonadota</taxon>
        <taxon>Gammaproteobacteria</taxon>
        <taxon>Alteromonadales</taxon>
        <taxon>Shewanellaceae</taxon>
        <taxon>Shewanella</taxon>
    </lineage>
</organism>
<protein>
    <submittedName>
        <fullName evidence="2">Restriction endonuclease</fullName>
    </submittedName>
</protein>
<dbReference type="InterPro" id="IPR007560">
    <property type="entry name" value="Restrct_endonuc_IV_Mrr"/>
</dbReference>
<dbReference type="GO" id="GO:0004519">
    <property type="term" value="F:endonuclease activity"/>
    <property type="evidence" value="ECO:0007669"/>
    <property type="project" value="UniProtKB-KW"/>
</dbReference>
<accession>A0ABS9QXJ5</accession>
<name>A0ABS9QXJ5_9GAMM</name>
<reference evidence="2 3" key="1">
    <citation type="submission" date="2020-08" db="EMBL/GenBank/DDBJ databases">
        <title>Whole genome sequence of Shewanella sp strain PS-2.</title>
        <authorList>
            <person name="Das S.K."/>
        </authorList>
    </citation>
    <scope>NUCLEOTIDE SEQUENCE [LARGE SCALE GENOMIC DNA]</scope>
    <source>
        <strain evidence="2 3">PS-2</strain>
    </source>
</reference>
<keyword evidence="3" id="KW-1185">Reference proteome</keyword>
<feature type="domain" description="Restriction endonuclease type IV Mrr" evidence="1">
    <location>
        <begin position="212"/>
        <end position="324"/>
    </location>
</feature>
<dbReference type="SUPFAM" id="SSF52980">
    <property type="entry name" value="Restriction endonuclease-like"/>
    <property type="match status" value="1"/>
</dbReference>
<dbReference type="Proteomes" id="UP000829384">
    <property type="component" value="Unassembled WGS sequence"/>
</dbReference>
<keyword evidence="2" id="KW-0255">Endonuclease</keyword>